<proteinExistence type="inferred from homology"/>
<dbReference type="Pfam" id="PF02541">
    <property type="entry name" value="Ppx-GppA"/>
    <property type="match status" value="1"/>
</dbReference>
<dbReference type="SUPFAM" id="SSF53067">
    <property type="entry name" value="Actin-like ATPase domain"/>
    <property type="match status" value="2"/>
</dbReference>
<gene>
    <name evidence="13" type="ORF">MNBD_GAMMA10-1429</name>
</gene>
<dbReference type="Pfam" id="PF21447">
    <property type="entry name" value="Ppx-GppA_III"/>
    <property type="match status" value="1"/>
</dbReference>
<evidence type="ECO:0000256" key="3">
    <source>
        <dbReference type="ARBA" id="ARBA00007125"/>
    </source>
</evidence>
<dbReference type="GO" id="GO:0004309">
    <property type="term" value="F:exopolyphosphatase activity"/>
    <property type="evidence" value="ECO:0007669"/>
    <property type="project" value="UniProtKB-EC"/>
</dbReference>
<dbReference type="Gene3D" id="3.30.420.40">
    <property type="match status" value="1"/>
</dbReference>
<evidence type="ECO:0000259" key="11">
    <source>
        <dbReference type="Pfam" id="PF02541"/>
    </source>
</evidence>
<evidence type="ECO:0000256" key="7">
    <source>
        <dbReference type="ARBA" id="ARBA00022475"/>
    </source>
</evidence>
<protein>
    <recommendedName>
        <fullName evidence="6">Exopolyphosphatase</fullName>
        <ecNumber evidence="5">3.6.1.11</ecNumber>
    </recommendedName>
</protein>
<evidence type="ECO:0000256" key="6">
    <source>
        <dbReference type="ARBA" id="ARBA00020416"/>
    </source>
</evidence>
<dbReference type="Gene3D" id="3.30.420.150">
    <property type="entry name" value="Exopolyphosphatase. Domain 2"/>
    <property type="match status" value="1"/>
</dbReference>
<keyword evidence="9" id="KW-0472">Membrane</keyword>
<evidence type="ECO:0000256" key="2">
    <source>
        <dbReference type="ARBA" id="ARBA00004202"/>
    </source>
</evidence>
<comment type="catalytic activity">
    <reaction evidence="10">
        <text>[phosphate](n) + H2O = [phosphate](n-1) + phosphate + H(+)</text>
        <dbReference type="Rhea" id="RHEA:21528"/>
        <dbReference type="Rhea" id="RHEA-COMP:9859"/>
        <dbReference type="Rhea" id="RHEA-COMP:14279"/>
        <dbReference type="ChEBI" id="CHEBI:15377"/>
        <dbReference type="ChEBI" id="CHEBI:15378"/>
        <dbReference type="ChEBI" id="CHEBI:16838"/>
        <dbReference type="ChEBI" id="CHEBI:43474"/>
        <dbReference type="EC" id="3.6.1.11"/>
    </reaction>
</comment>
<name>A0A3B0XX29_9ZZZZ</name>
<dbReference type="InterPro" id="IPR022371">
    <property type="entry name" value="Exopolyphosphatase"/>
</dbReference>
<evidence type="ECO:0000313" key="13">
    <source>
        <dbReference type="EMBL" id="VAW67702.1"/>
    </source>
</evidence>
<dbReference type="AlphaFoldDB" id="A0A3B0XX29"/>
<organism evidence="13">
    <name type="scientific">hydrothermal vent metagenome</name>
    <dbReference type="NCBI Taxonomy" id="652676"/>
    <lineage>
        <taxon>unclassified sequences</taxon>
        <taxon>metagenomes</taxon>
        <taxon>ecological metagenomes</taxon>
    </lineage>
</organism>
<dbReference type="EMBL" id="UOFJ01000288">
    <property type="protein sequence ID" value="VAW67702.1"/>
    <property type="molecule type" value="Genomic_DNA"/>
</dbReference>
<dbReference type="GO" id="GO:0005886">
    <property type="term" value="C:plasma membrane"/>
    <property type="evidence" value="ECO:0007669"/>
    <property type="project" value="UniProtKB-SubCell"/>
</dbReference>
<keyword evidence="8 13" id="KW-0378">Hydrolase</keyword>
<dbReference type="EC" id="3.6.1.11" evidence="5"/>
<dbReference type="SUPFAM" id="SSF109604">
    <property type="entry name" value="HD-domain/PDEase-like"/>
    <property type="match status" value="1"/>
</dbReference>
<comment type="similarity">
    <text evidence="3">Belongs to the GppA/Ppx family.</text>
</comment>
<feature type="domain" description="Ppx/GppA phosphatase N-terminal" evidence="11">
    <location>
        <begin position="24"/>
        <end position="307"/>
    </location>
</feature>
<dbReference type="FunFam" id="3.30.420.150:FF:000001">
    <property type="entry name" value="Guanosine-5'-triphosphate,3'-diphosphate pyrophosphatase"/>
    <property type="match status" value="1"/>
</dbReference>
<dbReference type="InterPro" id="IPR043129">
    <property type="entry name" value="ATPase_NBD"/>
</dbReference>
<dbReference type="FunFam" id="3.30.420.40:FF:000023">
    <property type="entry name" value="Guanosine-5'-triphosphate,3'-diphosphate pyrophosphatase"/>
    <property type="match status" value="1"/>
</dbReference>
<reference evidence="13" key="1">
    <citation type="submission" date="2018-06" db="EMBL/GenBank/DDBJ databases">
        <authorList>
            <person name="Zhirakovskaya E."/>
        </authorList>
    </citation>
    <scope>NUCLEOTIDE SEQUENCE</scope>
</reference>
<dbReference type="PANTHER" id="PTHR30005:SF14">
    <property type="entry name" value="EXOPOLYPHOSPHATASE"/>
    <property type="match status" value="1"/>
</dbReference>
<dbReference type="PIRSF" id="PIRSF001267">
    <property type="entry name" value="Pyrophosphatase_GppA_Ppx"/>
    <property type="match status" value="1"/>
</dbReference>
<evidence type="ECO:0000256" key="9">
    <source>
        <dbReference type="ARBA" id="ARBA00023136"/>
    </source>
</evidence>
<comment type="subunit">
    <text evidence="4">Homodimer.</text>
</comment>
<evidence type="ECO:0000256" key="5">
    <source>
        <dbReference type="ARBA" id="ARBA00012451"/>
    </source>
</evidence>
<dbReference type="InterPro" id="IPR050273">
    <property type="entry name" value="GppA/Ppx_hydrolase"/>
</dbReference>
<dbReference type="InterPro" id="IPR030673">
    <property type="entry name" value="PyroPPase_GppA_Ppx"/>
</dbReference>
<accession>A0A3B0XX29</accession>
<dbReference type="PANTHER" id="PTHR30005">
    <property type="entry name" value="EXOPOLYPHOSPHATASE"/>
    <property type="match status" value="1"/>
</dbReference>
<evidence type="ECO:0000256" key="1">
    <source>
        <dbReference type="ARBA" id="ARBA00001946"/>
    </source>
</evidence>
<dbReference type="NCBIfam" id="TIGR03706">
    <property type="entry name" value="exo_poly_only"/>
    <property type="match status" value="1"/>
</dbReference>
<comment type="cofactor">
    <cofactor evidence="1">
        <name>Mg(2+)</name>
        <dbReference type="ChEBI" id="CHEBI:18420"/>
    </cofactor>
</comment>
<dbReference type="GO" id="GO:0006798">
    <property type="term" value="P:polyphosphate catabolic process"/>
    <property type="evidence" value="ECO:0007669"/>
    <property type="project" value="TreeGrafter"/>
</dbReference>
<evidence type="ECO:0000256" key="4">
    <source>
        <dbReference type="ARBA" id="ARBA00011738"/>
    </source>
</evidence>
<evidence type="ECO:0000256" key="8">
    <source>
        <dbReference type="ARBA" id="ARBA00022801"/>
    </source>
</evidence>
<dbReference type="InterPro" id="IPR048950">
    <property type="entry name" value="Ppx_GppA_C"/>
</dbReference>
<sequence>MCCSLLSKNTIAAIDLGSNSFHMVVAEEDQGQLVILDRLREMVRLAQGLDSKGHLDVEVEQRALECLGRLGQRIRSLDASCVSTVGTNTLRRIKNADDFIFHAEQALGFPIEIISGIEEARLIYQGVSHTLEHDQQSRLIIDIGGGSTELIIGEAFTPRLMSSLEMGCVMMMKTFFDDGKIKAKRMQAARVFVLQRLKDTHYSYTRMGWEDVIGSSGSIKSIASVIYEMELAPRDIITRKALTKLLAICSEYKKVKKLDFPGLSERRRAVFLGGLIVLCGVFEALNIETMQVSQGALREGLLYDMVGRRHNDDIRNKSIVSLASRFHGDLQHAQRIEKTAFELFRQLKTNWFGDQQHGANLLRWACQIHEIGRNISHSSFQKHSAYIIENADLAGFSRQEQRRLATIVRVHRGKFTADIFKETHKDMHLLISQLSVVLRLSVIFHRSRTDSALPDIDISVNRHEIFLKLPDRWLNEHPLTINDLQQEADYLKGIDLKLKTERMV</sequence>
<evidence type="ECO:0000256" key="10">
    <source>
        <dbReference type="ARBA" id="ARBA00047607"/>
    </source>
</evidence>
<dbReference type="Gene3D" id="1.10.3210.10">
    <property type="entry name" value="Hypothetical protein af1432"/>
    <property type="match status" value="1"/>
</dbReference>
<dbReference type="CDD" id="cd24053">
    <property type="entry name" value="ASKHA_NBD_EcPPX-GppA-like"/>
    <property type="match status" value="1"/>
</dbReference>
<feature type="domain" description="Ppx/GppA phosphatase C-terminal" evidence="12">
    <location>
        <begin position="314"/>
        <end position="487"/>
    </location>
</feature>
<dbReference type="InterPro" id="IPR003695">
    <property type="entry name" value="Ppx_GppA_N"/>
</dbReference>
<comment type="subcellular location">
    <subcellularLocation>
        <location evidence="2">Cell membrane</location>
        <topology evidence="2">Peripheral membrane protein</topology>
    </subcellularLocation>
</comment>
<evidence type="ECO:0000259" key="12">
    <source>
        <dbReference type="Pfam" id="PF21447"/>
    </source>
</evidence>
<keyword evidence="7" id="KW-1003">Cell membrane</keyword>